<feature type="transmembrane region" description="Helical" evidence="7">
    <location>
        <begin position="64"/>
        <end position="91"/>
    </location>
</feature>
<feature type="transmembrane region" description="Helical" evidence="7">
    <location>
        <begin position="372"/>
        <end position="393"/>
    </location>
</feature>
<gene>
    <name evidence="8" type="ORF">F511_44029</name>
</gene>
<sequence length="464" mass="52391">MSTPPVLAASIGNCKEYKPECVSHGQEVLFYTAMALIAVGMGGHLTSFKAFLEEQIMEDEDEIYFNISTFCSAYVAEFSVTIVALVIVLGFPYINPWSIRFGIPTICTLVATILFFTGSCSYTYGRPRGSALTMFFRVFVVAVSKLLHRSPRDPTDLYETNDPGLHMVPHTNSLRCLDKAAIVVTQPREEQENIVWRLCRVTEVEETKAIIRMIPVWMTFILCGVVSALGFTFFIAQLDHLNPKLGKLKIPTVFLFVFFEQAVNQLAKNYDTLANVYAEMRLGNIPPLIGIAISMILAILCCITAAKIEERRLGVVRKHDLVDKPDERVPMTIFWLLSQFVLLGLFQDTFYNCAITFSVVQSSMSTRRYTPLFVKAMFGVGIIGSVLSVYVVGKVSERGGKMNWFQKNLNASRIDKYYWTLAWLMAVNLVVYILVALLYRYNEGKLRRGQENPDQDDSEVECCC</sequence>
<keyword evidence="3 7" id="KW-0812">Transmembrane</keyword>
<comment type="subcellular location">
    <subcellularLocation>
        <location evidence="1">Membrane</location>
        <topology evidence="1">Multi-pass membrane protein</topology>
    </subcellularLocation>
</comment>
<evidence type="ECO:0000256" key="1">
    <source>
        <dbReference type="ARBA" id="ARBA00004141"/>
    </source>
</evidence>
<feature type="transmembrane region" description="Helical" evidence="7">
    <location>
        <begin position="214"/>
        <end position="236"/>
    </location>
</feature>
<evidence type="ECO:0000313" key="8">
    <source>
        <dbReference type="EMBL" id="KZV14255.1"/>
    </source>
</evidence>
<dbReference type="GO" id="GO:0016020">
    <property type="term" value="C:membrane"/>
    <property type="evidence" value="ECO:0007669"/>
    <property type="project" value="UniProtKB-SubCell"/>
</dbReference>
<reference evidence="8 9" key="1">
    <citation type="journal article" date="2015" name="Proc. Natl. Acad. Sci. U.S.A.">
        <title>The resurrection genome of Boea hygrometrica: A blueprint for survival of dehydration.</title>
        <authorList>
            <person name="Xiao L."/>
            <person name="Yang G."/>
            <person name="Zhang L."/>
            <person name="Yang X."/>
            <person name="Zhao S."/>
            <person name="Ji Z."/>
            <person name="Zhou Q."/>
            <person name="Hu M."/>
            <person name="Wang Y."/>
            <person name="Chen M."/>
            <person name="Xu Y."/>
            <person name="Jin H."/>
            <person name="Xiao X."/>
            <person name="Hu G."/>
            <person name="Bao F."/>
            <person name="Hu Y."/>
            <person name="Wan P."/>
            <person name="Li L."/>
            <person name="Deng X."/>
            <person name="Kuang T."/>
            <person name="Xiang C."/>
            <person name="Zhu J.K."/>
            <person name="Oliver M.J."/>
            <person name="He Y."/>
        </authorList>
    </citation>
    <scope>NUCLEOTIDE SEQUENCE [LARGE SCALE GENOMIC DNA]</scope>
    <source>
        <strain evidence="9">cv. XS01</strain>
    </source>
</reference>
<evidence type="ECO:0000256" key="3">
    <source>
        <dbReference type="ARBA" id="ARBA00022692"/>
    </source>
</evidence>
<name>A0A2Z7A5L7_9LAMI</name>
<dbReference type="PANTHER" id="PTHR11654">
    <property type="entry name" value="OLIGOPEPTIDE TRANSPORTER-RELATED"/>
    <property type="match status" value="1"/>
</dbReference>
<dbReference type="OrthoDB" id="1181826at2759"/>
<dbReference type="SUPFAM" id="SSF103473">
    <property type="entry name" value="MFS general substrate transporter"/>
    <property type="match status" value="1"/>
</dbReference>
<dbReference type="GO" id="GO:0022857">
    <property type="term" value="F:transmembrane transporter activity"/>
    <property type="evidence" value="ECO:0007669"/>
    <property type="project" value="InterPro"/>
</dbReference>
<dbReference type="Gene3D" id="1.20.1250.20">
    <property type="entry name" value="MFS general substrate transporter like domains"/>
    <property type="match status" value="1"/>
</dbReference>
<evidence type="ECO:0000256" key="2">
    <source>
        <dbReference type="ARBA" id="ARBA00005982"/>
    </source>
</evidence>
<dbReference type="EMBL" id="KV021176">
    <property type="protein sequence ID" value="KZV14255.1"/>
    <property type="molecule type" value="Genomic_DNA"/>
</dbReference>
<feature type="transmembrane region" description="Helical" evidence="7">
    <location>
        <begin position="28"/>
        <end position="52"/>
    </location>
</feature>
<evidence type="ECO:0000256" key="4">
    <source>
        <dbReference type="ARBA" id="ARBA00022989"/>
    </source>
</evidence>
<feature type="transmembrane region" description="Helical" evidence="7">
    <location>
        <begin position="287"/>
        <end position="308"/>
    </location>
</feature>
<dbReference type="InterPro" id="IPR000109">
    <property type="entry name" value="POT_fam"/>
</dbReference>
<proteinExistence type="inferred from homology"/>
<evidence type="ECO:0000256" key="5">
    <source>
        <dbReference type="ARBA" id="ARBA00023136"/>
    </source>
</evidence>
<accession>A0A2Z7A5L7</accession>
<protein>
    <submittedName>
        <fullName evidence="8">Uncharacterized protein</fullName>
    </submittedName>
</protein>
<dbReference type="InterPro" id="IPR036259">
    <property type="entry name" value="MFS_trans_sf"/>
</dbReference>
<comment type="similarity">
    <text evidence="2">Belongs to the major facilitator superfamily. Proton-dependent oligopeptide transporter (POT/PTR) (TC 2.A.17) family.</text>
</comment>
<feature type="transmembrane region" description="Helical" evidence="7">
    <location>
        <begin position="97"/>
        <end position="117"/>
    </location>
</feature>
<feature type="transmembrane region" description="Helical" evidence="7">
    <location>
        <begin position="417"/>
        <end position="439"/>
    </location>
</feature>
<organism evidence="8 9">
    <name type="scientific">Dorcoceras hygrometricum</name>
    <dbReference type="NCBI Taxonomy" id="472368"/>
    <lineage>
        <taxon>Eukaryota</taxon>
        <taxon>Viridiplantae</taxon>
        <taxon>Streptophyta</taxon>
        <taxon>Embryophyta</taxon>
        <taxon>Tracheophyta</taxon>
        <taxon>Spermatophyta</taxon>
        <taxon>Magnoliopsida</taxon>
        <taxon>eudicotyledons</taxon>
        <taxon>Gunneridae</taxon>
        <taxon>Pentapetalae</taxon>
        <taxon>asterids</taxon>
        <taxon>lamiids</taxon>
        <taxon>Lamiales</taxon>
        <taxon>Gesneriaceae</taxon>
        <taxon>Didymocarpoideae</taxon>
        <taxon>Trichosporeae</taxon>
        <taxon>Loxocarpinae</taxon>
        <taxon>Dorcoceras</taxon>
    </lineage>
</organism>
<evidence type="ECO:0000256" key="6">
    <source>
        <dbReference type="ARBA" id="ARBA00044504"/>
    </source>
</evidence>
<dbReference type="Pfam" id="PF00854">
    <property type="entry name" value="PTR2"/>
    <property type="match status" value="1"/>
</dbReference>
<dbReference type="Proteomes" id="UP000250235">
    <property type="component" value="Unassembled WGS sequence"/>
</dbReference>
<keyword evidence="4 7" id="KW-1133">Transmembrane helix</keyword>
<comment type="similarity">
    <text evidence="6">Belongs to the major facilitator superfamily. Phosphate:H(+) symporter (TC 2.A.1.9) family.</text>
</comment>
<evidence type="ECO:0000256" key="7">
    <source>
        <dbReference type="SAM" id="Phobius"/>
    </source>
</evidence>
<keyword evidence="5 7" id="KW-0472">Membrane</keyword>
<evidence type="ECO:0000313" key="9">
    <source>
        <dbReference type="Proteomes" id="UP000250235"/>
    </source>
</evidence>
<keyword evidence="9" id="KW-1185">Reference proteome</keyword>
<dbReference type="AlphaFoldDB" id="A0A2Z7A5L7"/>